<sequence length="45" mass="5124">MTINIKENALTALKGGIPEFVPCWFNDYEMMFVSPMGERPPSLTF</sequence>
<gene>
    <name evidence="1" type="ORF">OCV88_15775</name>
</gene>
<name>A0ABT2TNG6_9FIRM</name>
<proteinExistence type="predicted"/>
<organism evidence="1 2">
    <name type="scientific">Brotonthovivens ammoniilytica</name>
    <dbReference type="NCBI Taxonomy" id="2981725"/>
    <lineage>
        <taxon>Bacteria</taxon>
        <taxon>Bacillati</taxon>
        <taxon>Bacillota</taxon>
        <taxon>Clostridia</taxon>
        <taxon>Lachnospirales</taxon>
        <taxon>Lachnospiraceae</taxon>
        <taxon>Brotonthovivens</taxon>
    </lineage>
</organism>
<dbReference type="EMBL" id="JAOQJQ010000010">
    <property type="protein sequence ID" value="MCU6763764.1"/>
    <property type="molecule type" value="Genomic_DNA"/>
</dbReference>
<reference evidence="1 2" key="1">
    <citation type="journal article" date="2021" name="ISME Commun">
        <title>Automated analysis of genomic sequences facilitates high-throughput and comprehensive description of bacteria.</title>
        <authorList>
            <person name="Hitch T.C.A."/>
        </authorList>
    </citation>
    <scope>NUCLEOTIDE SEQUENCE [LARGE SCALE GENOMIC DNA]</scope>
    <source>
        <strain evidence="1 2">Sanger_109</strain>
    </source>
</reference>
<protein>
    <submittedName>
        <fullName evidence="1">Uncharacterized protein</fullName>
    </submittedName>
</protein>
<dbReference type="RefSeq" id="WP_262591499.1">
    <property type="nucleotide sequence ID" value="NZ_JAOQJQ010000010.1"/>
</dbReference>
<evidence type="ECO:0000313" key="2">
    <source>
        <dbReference type="Proteomes" id="UP001652442"/>
    </source>
</evidence>
<evidence type="ECO:0000313" key="1">
    <source>
        <dbReference type="EMBL" id="MCU6763764.1"/>
    </source>
</evidence>
<accession>A0ABT2TNG6</accession>
<dbReference type="Proteomes" id="UP001652442">
    <property type="component" value="Unassembled WGS sequence"/>
</dbReference>
<keyword evidence="2" id="KW-1185">Reference proteome</keyword>
<comment type="caution">
    <text evidence="1">The sequence shown here is derived from an EMBL/GenBank/DDBJ whole genome shotgun (WGS) entry which is preliminary data.</text>
</comment>